<keyword evidence="6" id="KW-1185">Reference proteome</keyword>
<dbReference type="RefSeq" id="WP_225552275.1">
    <property type="nucleotide sequence ID" value="NZ_JADEYP010000010.1"/>
</dbReference>
<dbReference type="Proteomes" id="UP001165302">
    <property type="component" value="Unassembled WGS sequence"/>
</dbReference>
<feature type="compositionally biased region" description="Basic and acidic residues" evidence="4">
    <location>
        <begin position="316"/>
        <end position="329"/>
    </location>
</feature>
<evidence type="ECO:0008006" key="7">
    <source>
        <dbReference type="Google" id="ProtNLM"/>
    </source>
</evidence>
<keyword evidence="1" id="KW-0677">Repeat</keyword>
<protein>
    <recommendedName>
        <fullName evidence="7">Tetratricopeptide repeat-containing protein</fullName>
    </recommendedName>
</protein>
<dbReference type="Gene3D" id="1.25.40.10">
    <property type="entry name" value="Tetratricopeptide repeat domain"/>
    <property type="match status" value="4"/>
</dbReference>
<feature type="repeat" description="TPR" evidence="3">
    <location>
        <begin position="234"/>
        <end position="267"/>
    </location>
</feature>
<dbReference type="SMART" id="SM00028">
    <property type="entry name" value="TPR"/>
    <property type="match status" value="6"/>
</dbReference>
<dbReference type="PROSITE" id="PS50005">
    <property type="entry name" value="TPR"/>
    <property type="match status" value="3"/>
</dbReference>
<feature type="repeat" description="TPR" evidence="3">
    <location>
        <begin position="200"/>
        <end position="233"/>
    </location>
</feature>
<comment type="caution">
    <text evidence="5">The sequence shown here is derived from an EMBL/GenBank/DDBJ whole genome shotgun (WGS) entry which is preliminary data.</text>
</comment>
<evidence type="ECO:0000313" key="6">
    <source>
        <dbReference type="Proteomes" id="UP001165302"/>
    </source>
</evidence>
<dbReference type="InterPro" id="IPR019734">
    <property type="entry name" value="TPR_rpt"/>
</dbReference>
<proteinExistence type="predicted"/>
<evidence type="ECO:0000256" key="1">
    <source>
        <dbReference type="ARBA" id="ARBA00022737"/>
    </source>
</evidence>
<dbReference type="EMBL" id="JADEYP010000010">
    <property type="protein sequence ID" value="MCA5004884.1"/>
    <property type="molecule type" value="Genomic_DNA"/>
</dbReference>
<organism evidence="5 6">
    <name type="scientific">Sphingobacterium bovistauri</name>
    <dbReference type="NCBI Taxonomy" id="2781959"/>
    <lineage>
        <taxon>Bacteria</taxon>
        <taxon>Pseudomonadati</taxon>
        <taxon>Bacteroidota</taxon>
        <taxon>Sphingobacteriia</taxon>
        <taxon>Sphingobacteriales</taxon>
        <taxon>Sphingobacteriaceae</taxon>
        <taxon>Sphingobacterium</taxon>
    </lineage>
</organism>
<sequence length="335" mass="38966">MNLQANNYYILASSQLFPFTIALEPKSGNNESLMLAKKIYALVKVNEKKYDDAIVEYTKAIALYPDQPFFYACRSILHKFNGDDESSFYDYQIAKRFDFNYHHYLEWLENQGEMIESEDLLELDKNISTKADNAQLYLNRAMVQVQHFNYAEALSDYSKAFVIDNNINILVSRAAIYLQVLQYDKALADLNLVIDAAESVDAYLYRAKLFISIKEYDKALDDLDLAISLDSLNIALYEEKAQLFEQVEQYDMAIVNYSKIIELNSTDFYPYVLRADAYEKKVDWPSAISDYSEAIRLNPYYSDLYQYRGLLRERSGDSVGAKDDFSKYEELEEED</sequence>
<accession>A0ABS7Z7F6</accession>
<evidence type="ECO:0000313" key="5">
    <source>
        <dbReference type="EMBL" id="MCA5004884.1"/>
    </source>
</evidence>
<feature type="region of interest" description="Disordered" evidence="4">
    <location>
        <begin position="316"/>
        <end position="335"/>
    </location>
</feature>
<reference evidence="5" key="1">
    <citation type="submission" date="2020-10" db="EMBL/GenBank/DDBJ databases">
        <authorList>
            <person name="Lu T."/>
            <person name="Wang Q."/>
            <person name="Han X."/>
        </authorList>
    </citation>
    <scope>NUCLEOTIDE SEQUENCE</scope>
    <source>
        <strain evidence="5">WQ 366</strain>
    </source>
</reference>
<dbReference type="SUPFAM" id="SSF48452">
    <property type="entry name" value="TPR-like"/>
    <property type="match status" value="2"/>
</dbReference>
<dbReference type="PANTHER" id="PTHR44858">
    <property type="entry name" value="TETRATRICOPEPTIDE REPEAT PROTEIN 6"/>
    <property type="match status" value="1"/>
</dbReference>
<keyword evidence="2 3" id="KW-0802">TPR repeat</keyword>
<name>A0ABS7Z7F6_9SPHI</name>
<gene>
    <name evidence="5" type="ORF">IPZ78_06920</name>
</gene>
<evidence type="ECO:0000256" key="3">
    <source>
        <dbReference type="PROSITE-ProRule" id="PRU00339"/>
    </source>
</evidence>
<feature type="repeat" description="TPR" evidence="3">
    <location>
        <begin position="268"/>
        <end position="301"/>
    </location>
</feature>
<evidence type="ECO:0000256" key="2">
    <source>
        <dbReference type="ARBA" id="ARBA00022803"/>
    </source>
</evidence>
<dbReference type="PANTHER" id="PTHR44858:SF1">
    <property type="entry name" value="UDP-N-ACETYLGLUCOSAMINE--PEPTIDE N-ACETYLGLUCOSAMINYLTRANSFERASE SPINDLY-RELATED"/>
    <property type="match status" value="1"/>
</dbReference>
<evidence type="ECO:0000256" key="4">
    <source>
        <dbReference type="SAM" id="MobiDB-lite"/>
    </source>
</evidence>
<dbReference type="InterPro" id="IPR050498">
    <property type="entry name" value="Ycf3"/>
</dbReference>
<dbReference type="InterPro" id="IPR011990">
    <property type="entry name" value="TPR-like_helical_dom_sf"/>
</dbReference>